<evidence type="ECO:0000313" key="2">
    <source>
        <dbReference type="EMBL" id="GAX51889.1"/>
    </source>
</evidence>
<keyword evidence="3" id="KW-1185">Reference proteome</keyword>
<proteinExistence type="predicted"/>
<accession>A0A250VCR3</accession>
<dbReference type="AlphaFoldDB" id="A0A250VCR3"/>
<name>A0A250VCR3_STROL</name>
<gene>
    <name evidence="2" type="ORF">SO3561_03396</name>
</gene>
<evidence type="ECO:0000313" key="3">
    <source>
        <dbReference type="Proteomes" id="UP000217446"/>
    </source>
</evidence>
<feature type="region of interest" description="Disordered" evidence="1">
    <location>
        <begin position="101"/>
        <end position="122"/>
    </location>
</feature>
<feature type="region of interest" description="Disordered" evidence="1">
    <location>
        <begin position="1"/>
        <end position="22"/>
    </location>
</feature>
<sequence>MYVLLPRNPSRPEESSNQSHTTLLHSTAYRAAATRARCRCSSTAKDGSSQTRWCTQVIGLRRQAASPVRANAAVQSSSASAHEVRRAHTQRISRAVAAHTARLGSPGAASRARTPCNDWLET</sequence>
<evidence type="ECO:0000256" key="1">
    <source>
        <dbReference type="SAM" id="MobiDB-lite"/>
    </source>
</evidence>
<dbReference type="EMBL" id="BDQI01000006">
    <property type="protein sequence ID" value="GAX51889.1"/>
    <property type="molecule type" value="Genomic_DNA"/>
</dbReference>
<protein>
    <submittedName>
        <fullName evidence="2">Uncharacterized protein</fullName>
    </submittedName>
</protein>
<dbReference type="Proteomes" id="UP000217446">
    <property type="component" value="Unassembled WGS sequence"/>
</dbReference>
<reference evidence="3" key="1">
    <citation type="submission" date="2017-05" db="EMBL/GenBank/DDBJ databases">
        <title>Streptomyces olivochromogenes NBRC 3561 whole genome shotgun sequence.</title>
        <authorList>
            <person name="Dohra H."/>
            <person name="Kodani S."/>
        </authorList>
    </citation>
    <scope>NUCLEOTIDE SEQUENCE [LARGE SCALE GENOMIC DNA]</scope>
    <source>
        <strain evidence="3">NBRC 3561</strain>
    </source>
</reference>
<comment type="caution">
    <text evidence="2">The sequence shown here is derived from an EMBL/GenBank/DDBJ whole genome shotgun (WGS) entry which is preliminary data.</text>
</comment>
<organism evidence="2 3">
    <name type="scientific">Streptomyces olivochromogenes</name>
    <dbReference type="NCBI Taxonomy" id="1963"/>
    <lineage>
        <taxon>Bacteria</taxon>
        <taxon>Bacillati</taxon>
        <taxon>Actinomycetota</taxon>
        <taxon>Actinomycetes</taxon>
        <taxon>Kitasatosporales</taxon>
        <taxon>Streptomycetaceae</taxon>
        <taxon>Streptomyces</taxon>
    </lineage>
</organism>